<sequence>MKIIRKQVQSDFWLAKIKQQFQRFQSNQKTSLIFYVIIRKCLVKKNNIPHELGVCKP</sequence>
<name>A0A822ZVE3_NELNU</name>
<reference evidence="1 2" key="1">
    <citation type="journal article" date="2020" name="Mol. Biol. Evol.">
        <title>Distinct Expression and Methylation Patterns for Genes with Different Fates following a Single Whole-Genome Duplication in Flowering Plants.</title>
        <authorList>
            <person name="Shi T."/>
            <person name="Rahmani R.S."/>
            <person name="Gugger P.F."/>
            <person name="Wang M."/>
            <person name="Li H."/>
            <person name="Zhang Y."/>
            <person name="Li Z."/>
            <person name="Wang Q."/>
            <person name="Van de Peer Y."/>
            <person name="Marchal K."/>
            <person name="Chen J."/>
        </authorList>
    </citation>
    <scope>NUCLEOTIDE SEQUENCE [LARGE SCALE GENOMIC DNA]</scope>
    <source>
        <tissue evidence="1">Leaf</tissue>
    </source>
</reference>
<proteinExistence type="predicted"/>
<protein>
    <submittedName>
        <fullName evidence="1">Uncharacterized protein</fullName>
    </submittedName>
</protein>
<dbReference type="EMBL" id="DUZY01000007">
    <property type="protein sequence ID" value="DAD45878.1"/>
    <property type="molecule type" value="Genomic_DNA"/>
</dbReference>
<evidence type="ECO:0000313" key="2">
    <source>
        <dbReference type="Proteomes" id="UP000607653"/>
    </source>
</evidence>
<accession>A0A822ZVE3</accession>
<dbReference type="Proteomes" id="UP000607653">
    <property type="component" value="Unassembled WGS sequence"/>
</dbReference>
<comment type="caution">
    <text evidence="1">The sequence shown here is derived from an EMBL/GenBank/DDBJ whole genome shotgun (WGS) entry which is preliminary data.</text>
</comment>
<gene>
    <name evidence="1" type="ORF">HUJ06_004108</name>
</gene>
<evidence type="ECO:0000313" key="1">
    <source>
        <dbReference type="EMBL" id="DAD45878.1"/>
    </source>
</evidence>
<dbReference type="AlphaFoldDB" id="A0A822ZVE3"/>
<keyword evidence="2" id="KW-1185">Reference proteome</keyword>
<organism evidence="1 2">
    <name type="scientific">Nelumbo nucifera</name>
    <name type="common">Sacred lotus</name>
    <dbReference type="NCBI Taxonomy" id="4432"/>
    <lineage>
        <taxon>Eukaryota</taxon>
        <taxon>Viridiplantae</taxon>
        <taxon>Streptophyta</taxon>
        <taxon>Embryophyta</taxon>
        <taxon>Tracheophyta</taxon>
        <taxon>Spermatophyta</taxon>
        <taxon>Magnoliopsida</taxon>
        <taxon>Proteales</taxon>
        <taxon>Nelumbonaceae</taxon>
        <taxon>Nelumbo</taxon>
    </lineage>
</organism>